<proteinExistence type="predicted"/>
<dbReference type="EMBL" id="LAZR01060358">
    <property type="protein sequence ID" value="KKK65847.1"/>
    <property type="molecule type" value="Genomic_DNA"/>
</dbReference>
<protein>
    <submittedName>
        <fullName evidence="1">Uncharacterized protein</fullName>
    </submittedName>
</protein>
<accession>A0A0F8X9R0</accession>
<evidence type="ECO:0000313" key="1">
    <source>
        <dbReference type="EMBL" id="KKK65847.1"/>
    </source>
</evidence>
<feature type="non-terminal residue" evidence="1">
    <location>
        <position position="35"/>
    </location>
</feature>
<sequence length="35" mass="3847">MIKQSGNMTQIEKQAFLRTAIKVLKKVDLVAGTKG</sequence>
<dbReference type="AlphaFoldDB" id="A0A0F8X9R0"/>
<reference evidence="1" key="1">
    <citation type="journal article" date="2015" name="Nature">
        <title>Complex archaea that bridge the gap between prokaryotes and eukaryotes.</title>
        <authorList>
            <person name="Spang A."/>
            <person name="Saw J.H."/>
            <person name="Jorgensen S.L."/>
            <person name="Zaremba-Niedzwiedzka K."/>
            <person name="Martijn J."/>
            <person name="Lind A.E."/>
            <person name="van Eijk R."/>
            <person name="Schleper C."/>
            <person name="Guy L."/>
            <person name="Ettema T.J."/>
        </authorList>
    </citation>
    <scope>NUCLEOTIDE SEQUENCE</scope>
</reference>
<organism evidence="1">
    <name type="scientific">marine sediment metagenome</name>
    <dbReference type="NCBI Taxonomy" id="412755"/>
    <lineage>
        <taxon>unclassified sequences</taxon>
        <taxon>metagenomes</taxon>
        <taxon>ecological metagenomes</taxon>
    </lineage>
</organism>
<gene>
    <name evidence="1" type="ORF">LCGC14_2970010</name>
</gene>
<comment type="caution">
    <text evidence="1">The sequence shown here is derived from an EMBL/GenBank/DDBJ whole genome shotgun (WGS) entry which is preliminary data.</text>
</comment>
<name>A0A0F8X9R0_9ZZZZ</name>